<evidence type="ECO:0000313" key="1">
    <source>
        <dbReference type="EMBL" id="GBP21291.1"/>
    </source>
</evidence>
<sequence>MLAIFGGREGAIGALISLRDMNSKRTTPPFLQITDRLNIYRHSSYSMFAHSGSLYEPYPLAAHISPPGARANSLLHSRLL</sequence>
<dbReference type="AlphaFoldDB" id="A0A4C1U4Q0"/>
<dbReference type="EMBL" id="BGZK01000127">
    <property type="protein sequence ID" value="GBP21291.1"/>
    <property type="molecule type" value="Genomic_DNA"/>
</dbReference>
<proteinExistence type="predicted"/>
<dbReference type="Proteomes" id="UP000299102">
    <property type="component" value="Unassembled WGS sequence"/>
</dbReference>
<comment type="caution">
    <text evidence="1">The sequence shown here is derived from an EMBL/GenBank/DDBJ whole genome shotgun (WGS) entry which is preliminary data.</text>
</comment>
<gene>
    <name evidence="1" type="ORF">EVAR_11686_1</name>
</gene>
<protein>
    <submittedName>
        <fullName evidence="1">Uncharacterized protein</fullName>
    </submittedName>
</protein>
<keyword evidence="2" id="KW-1185">Reference proteome</keyword>
<organism evidence="1 2">
    <name type="scientific">Eumeta variegata</name>
    <name type="common">Bagworm moth</name>
    <name type="synonym">Eumeta japonica</name>
    <dbReference type="NCBI Taxonomy" id="151549"/>
    <lineage>
        <taxon>Eukaryota</taxon>
        <taxon>Metazoa</taxon>
        <taxon>Ecdysozoa</taxon>
        <taxon>Arthropoda</taxon>
        <taxon>Hexapoda</taxon>
        <taxon>Insecta</taxon>
        <taxon>Pterygota</taxon>
        <taxon>Neoptera</taxon>
        <taxon>Endopterygota</taxon>
        <taxon>Lepidoptera</taxon>
        <taxon>Glossata</taxon>
        <taxon>Ditrysia</taxon>
        <taxon>Tineoidea</taxon>
        <taxon>Psychidae</taxon>
        <taxon>Oiketicinae</taxon>
        <taxon>Eumeta</taxon>
    </lineage>
</organism>
<reference evidence="1 2" key="1">
    <citation type="journal article" date="2019" name="Commun. Biol.">
        <title>The bagworm genome reveals a unique fibroin gene that provides high tensile strength.</title>
        <authorList>
            <person name="Kono N."/>
            <person name="Nakamura H."/>
            <person name="Ohtoshi R."/>
            <person name="Tomita M."/>
            <person name="Numata K."/>
            <person name="Arakawa K."/>
        </authorList>
    </citation>
    <scope>NUCLEOTIDE SEQUENCE [LARGE SCALE GENOMIC DNA]</scope>
</reference>
<evidence type="ECO:0000313" key="2">
    <source>
        <dbReference type="Proteomes" id="UP000299102"/>
    </source>
</evidence>
<accession>A0A4C1U4Q0</accession>
<name>A0A4C1U4Q0_EUMVA</name>